<keyword evidence="4" id="KW-0804">Transcription</keyword>
<accession>A0A6L5YYV5</accession>
<dbReference type="Gene3D" id="1.10.10.10">
    <property type="entry name" value="Winged helix-like DNA-binding domain superfamily/Winged helix DNA-binding domain"/>
    <property type="match status" value="1"/>
</dbReference>
<evidence type="ECO:0000256" key="1">
    <source>
        <dbReference type="ARBA" id="ARBA00009437"/>
    </source>
</evidence>
<dbReference type="SUPFAM" id="SSF46785">
    <property type="entry name" value="Winged helix' DNA-binding domain"/>
    <property type="match status" value="1"/>
</dbReference>
<name>A0A6L5YYV5_9RHOB</name>
<sequence length="303" mass="33154">MDRLSEMEAFVAVVDQGGFTDAARKLGMSKSAVSKHVSALEARLGARLLNRTTRRVNPTEIGLAYYDRATVVLSGASEADEMVNAMQTAPRGALRVSTPVNFGISQISGLVGEFLKEFPEVSVNMVLEDRFVELVAEGFDVAIRIGHLEDSSLRARKLTETSAYLVASPEYLRAHGTPGSIDDLSDHTLLHYSHLSTGNFWRLKSRNGGERHVRVGGRLTANNGESLRRAAESGLGISLVPAFLLGDSLHSGRLVRLLPELELDPLGIYAVYPPGRYTQPKLRAFIDFLAERLKGRGPDDWPI</sequence>
<protein>
    <submittedName>
        <fullName evidence="6">LysR family transcriptional regulator</fullName>
    </submittedName>
</protein>
<proteinExistence type="inferred from homology"/>
<gene>
    <name evidence="6" type="ORF">GE300_07530</name>
</gene>
<dbReference type="FunFam" id="3.40.190.290:FF:000001">
    <property type="entry name" value="Transcriptional regulator, LysR family"/>
    <property type="match status" value="1"/>
</dbReference>
<comment type="similarity">
    <text evidence="1">Belongs to the LysR transcriptional regulatory family.</text>
</comment>
<dbReference type="InterPro" id="IPR005119">
    <property type="entry name" value="LysR_subst-bd"/>
</dbReference>
<dbReference type="GO" id="GO:0006351">
    <property type="term" value="P:DNA-templated transcription"/>
    <property type="evidence" value="ECO:0007669"/>
    <property type="project" value="TreeGrafter"/>
</dbReference>
<keyword evidence="7" id="KW-1185">Reference proteome</keyword>
<dbReference type="EMBL" id="WIND01000004">
    <property type="protein sequence ID" value="MSU89466.1"/>
    <property type="molecule type" value="Genomic_DNA"/>
</dbReference>
<dbReference type="InterPro" id="IPR036388">
    <property type="entry name" value="WH-like_DNA-bd_sf"/>
</dbReference>
<comment type="caution">
    <text evidence="6">The sequence shown here is derived from an EMBL/GenBank/DDBJ whole genome shotgun (WGS) entry which is preliminary data.</text>
</comment>
<keyword evidence="2" id="KW-0805">Transcription regulation</keyword>
<dbReference type="Pfam" id="PF00126">
    <property type="entry name" value="HTH_1"/>
    <property type="match status" value="1"/>
</dbReference>
<dbReference type="InterPro" id="IPR036390">
    <property type="entry name" value="WH_DNA-bd_sf"/>
</dbReference>
<dbReference type="GO" id="GO:0003700">
    <property type="term" value="F:DNA-binding transcription factor activity"/>
    <property type="evidence" value="ECO:0007669"/>
    <property type="project" value="InterPro"/>
</dbReference>
<organism evidence="6 7">
    <name type="scientific">Halovulum marinum</name>
    <dbReference type="NCBI Taxonomy" id="2662447"/>
    <lineage>
        <taxon>Bacteria</taxon>
        <taxon>Pseudomonadati</taxon>
        <taxon>Pseudomonadota</taxon>
        <taxon>Alphaproteobacteria</taxon>
        <taxon>Rhodobacterales</taxon>
        <taxon>Paracoccaceae</taxon>
        <taxon>Halovulum</taxon>
    </lineage>
</organism>
<dbReference type="GO" id="GO:0043565">
    <property type="term" value="F:sequence-specific DNA binding"/>
    <property type="evidence" value="ECO:0007669"/>
    <property type="project" value="TreeGrafter"/>
</dbReference>
<evidence type="ECO:0000256" key="4">
    <source>
        <dbReference type="ARBA" id="ARBA00023163"/>
    </source>
</evidence>
<evidence type="ECO:0000259" key="5">
    <source>
        <dbReference type="PROSITE" id="PS50931"/>
    </source>
</evidence>
<dbReference type="PRINTS" id="PR00039">
    <property type="entry name" value="HTHLYSR"/>
</dbReference>
<dbReference type="RefSeq" id="WP_154445949.1">
    <property type="nucleotide sequence ID" value="NZ_WIND01000004.1"/>
</dbReference>
<dbReference type="Proteomes" id="UP000474957">
    <property type="component" value="Unassembled WGS sequence"/>
</dbReference>
<keyword evidence="3" id="KW-0238">DNA-binding</keyword>
<dbReference type="PROSITE" id="PS50931">
    <property type="entry name" value="HTH_LYSR"/>
    <property type="match status" value="1"/>
</dbReference>
<dbReference type="InterPro" id="IPR000847">
    <property type="entry name" value="LysR_HTH_N"/>
</dbReference>
<dbReference type="FunFam" id="1.10.10.10:FF:000001">
    <property type="entry name" value="LysR family transcriptional regulator"/>
    <property type="match status" value="1"/>
</dbReference>
<evidence type="ECO:0000256" key="2">
    <source>
        <dbReference type="ARBA" id="ARBA00023015"/>
    </source>
</evidence>
<reference evidence="6 7" key="1">
    <citation type="submission" date="2019-10" db="EMBL/GenBank/DDBJ databases">
        <title>Cognatihalovulum marinum gen. nov. sp. nov., a new member of the family Rhodobacteraceae isolated from deep seawater of the Northwest Indian Ocean.</title>
        <authorList>
            <person name="Ruan C."/>
            <person name="Wang J."/>
            <person name="Zheng X."/>
            <person name="Song L."/>
            <person name="Zhu Y."/>
            <person name="Huang Y."/>
            <person name="Lu Z."/>
            <person name="Du W."/>
            <person name="Huang L."/>
            <person name="Dai X."/>
        </authorList>
    </citation>
    <scope>NUCLEOTIDE SEQUENCE [LARGE SCALE GENOMIC DNA]</scope>
    <source>
        <strain evidence="6 7">2CG4</strain>
    </source>
</reference>
<evidence type="ECO:0000313" key="6">
    <source>
        <dbReference type="EMBL" id="MSU89466.1"/>
    </source>
</evidence>
<dbReference type="AlphaFoldDB" id="A0A6L5YYV5"/>
<dbReference type="PANTHER" id="PTHR30537:SF5">
    <property type="entry name" value="HTH-TYPE TRANSCRIPTIONAL ACTIVATOR TTDR-RELATED"/>
    <property type="match status" value="1"/>
</dbReference>
<dbReference type="Gene3D" id="3.40.190.290">
    <property type="match status" value="1"/>
</dbReference>
<feature type="domain" description="HTH lysR-type" evidence="5">
    <location>
        <begin position="1"/>
        <end position="59"/>
    </location>
</feature>
<evidence type="ECO:0000256" key="3">
    <source>
        <dbReference type="ARBA" id="ARBA00023125"/>
    </source>
</evidence>
<dbReference type="CDD" id="cd08422">
    <property type="entry name" value="PBP2_CrgA_like"/>
    <property type="match status" value="1"/>
</dbReference>
<dbReference type="Pfam" id="PF03466">
    <property type="entry name" value="LysR_substrate"/>
    <property type="match status" value="1"/>
</dbReference>
<dbReference type="InterPro" id="IPR058163">
    <property type="entry name" value="LysR-type_TF_proteobact-type"/>
</dbReference>
<evidence type="ECO:0000313" key="7">
    <source>
        <dbReference type="Proteomes" id="UP000474957"/>
    </source>
</evidence>
<dbReference type="SUPFAM" id="SSF53850">
    <property type="entry name" value="Periplasmic binding protein-like II"/>
    <property type="match status" value="1"/>
</dbReference>
<dbReference type="PANTHER" id="PTHR30537">
    <property type="entry name" value="HTH-TYPE TRANSCRIPTIONAL REGULATOR"/>
    <property type="match status" value="1"/>
</dbReference>